<gene>
    <name evidence="1" type="ORF">BamMEX5DRAFT_6258</name>
</gene>
<comment type="caution">
    <text evidence="1">The sequence shown here is derived from an EMBL/GenBank/DDBJ whole genome shotgun (WGS) entry which is preliminary data.</text>
</comment>
<dbReference type="EMBL" id="ABLK01000350">
    <property type="protein sequence ID" value="EDT37966.1"/>
    <property type="molecule type" value="Genomic_DNA"/>
</dbReference>
<sequence length="31" mass="3686">MDWNSGKLLIMDKDQRLERRTLRVGMLEPLA</sequence>
<proteinExistence type="predicted"/>
<evidence type="ECO:0000313" key="1">
    <source>
        <dbReference type="EMBL" id="EDT37966.1"/>
    </source>
</evidence>
<protein>
    <submittedName>
        <fullName evidence="1">Uncharacterized protein</fullName>
    </submittedName>
</protein>
<name>B1TEP2_9BURK</name>
<dbReference type="Proteomes" id="UP000004814">
    <property type="component" value="Unassembled WGS sequence"/>
</dbReference>
<evidence type="ECO:0000313" key="2">
    <source>
        <dbReference type="Proteomes" id="UP000004814"/>
    </source>
</evidence>
<accession>B1TEP2</accession>
<organism evidence="1 2">
    <name type="scientific">Burkholderia ambifaria MEX-5</name>
    <dbReference type="NCBI Taxonomy" id="396597"/>
    <lineage>
        <taxon>Bacteria</taxon>
        <taxon>Pseudomonadati</taxon>
        <taxon>Pseudomonadota</taxon>
        <taxon>Betaproteobacteria</taxon>
        <taxon>Burkholderiales</taxon>
        <taxon>Burkholderiaceae</taxon>
        <taxon>Burkholderia</taxon>
        <taxon>Burkholderia cepacia complex</taxon>
    </lineage>
</organism>
<reference evidence="1 2" key="1">
    <citation type="submission" date="2008-03" db="EMBL/GenBank/DDBJ databases">
        <title>Sequencing of the draft genome and assembly of Burkholderia ambifaria MEX-5.</title>
        <authorList>
            <consortium name="US DOE Joint Genome Institute (JGI-PGF)"/>
            <person name="Copeland A."/>
            <person name="Lucas S."/>
            <person name="Lapidus A."/>
            <person name="Glavina del Rio T."/>
            <person name="Dalin E."/>
            <person name="Tice H."/>
            <person name="Bruce D."/>
            <person name="Goodwin L."/>
            <person name="Pitluck S."/>
            <person name="Larimer F."/>
            <person name="Land M.L."/>
            <person name="Hauser L."/>
            <person name="Tiedje J."/>
            <person name="Richardson P."/>
        </authorList>
    </citation>
    <scope>NUCLEOTIDE SEQUENCE [LARGE SCALE GENOMIC DNA]</scope>
    <source>
        <strain evidence="1 2">MEX-5</strain>
    </source>
</reference>
<dbReference type="AlphaFoldDB" id="B1TEP2"/>
<dbReference type="PATRIC" id="fig|396597.7.peg.1202"/>